<protein>
    <submittedName>
        <fullName evidence="2">Hypp4240 protein</fullName>
    </submittedName>
</protein>
<dbReference type="OrthoDB" id="8673048at2759"/>
<dbReference type="Proteomes" id="UP000838412">
    <property type="component" value="Chromosome 7"/>
</dbReference>
<evidence type="ECO:0000256" key="1">
    <source>
        <dbReference type="SAM" id="MobiDB-lite"/>
    </source>
</evidence>
<name>A0A8K0A5M2_BRALA</name>
<proteinExistence type="predicted"/>
<reference evidence="2" key="1">
    <citation type="submission" date="2022-01" db="EMBL/GenBank/DDBJ databases">
        <authorList>
            <person name="Braso-Vives M."/>
        </authorList>
    </citation>
    <scope>NUCLEOTIDE SEQUENCE</scope>
</reference>
<dbReference type="PANTHER" id="PTHR14657:SF2">
    <property type="entry name" value="IGF-LIKE FAMILY RECEPTOR 1"/>
    <property type="match status" value="1"/>
</dbReference>
<dbReference type="SUPFAM" id="SSF47986">
    <property type="entry name" value="DEATH domain"/>
    <property type="match status" value="1"/>
</dbReference>
<feature type="region of interest" description="Disordered" evidence="1">
    <location>
        <begin position="64"/>
        <end position="83"/>
    </location>
</feature>
<accession>A0A8K0A5M2</accession>
<feature type="region of interest" description="Disordered" evidence="1">
    <location>
        <begin position="1"/>
        <end position="53"/>
    </location>
</feature>
<feature type="compositionally biased region" description="Polar residues" evidence="1">
    <location>
        <begin position="30"/>
        <end position="43"/>
    </location>
</feature>
<evidence type="ECO:0000313" key="2">
    <source>
        <dbReference type="EMBL" id="CAH1269740.1"/>
    </source>
</evidence>
<dbReference type="InterPro" id="IPR011029">
    <property type="entry name" value="DEATH-like_dom_sf"/>
</dbReference>
<gene>
    <name evidence="2" type="primary">Hypp4240</name>
    <name evidence="2" type="ORF">BLAG_LOCUS22293</name>
</gene>
<dbReference type="Gene3D" id="1.10.533.10">
    <property type="entry name" value="Death Domain, Fas"/>
    <property type="match status" value="1"/>
</dbReference>
<keyword evidence="3" id="KW-1185">Reference proteome</keyword>
<dbReference type="AlphaFoldDB" id="A0A8K0A5M2"/>
<dbReference type="GO" id="GO:0005886">
    <property type="term" value="C:plasma membrane"/>
    <property type="evidence" value="ECO:0007669"/>
    <property type="project" value="TreeGrafter"/>
</dbReference>
<evidence type="ECO:0000313" key="3">
    <source>
        <dbReference type="Proteomes" id="UP000838412"/>
    </source>
</evidence>
<dbReference type="PANTHER" id="PTHR14657">
    <property type="entry name" value="IGF-LIKE FAMILY RECEPTOR 1"/>
    <property type="match status" value="1"/>
</dbReference>
<dbReference type="InterPro" id="IPR042355">
    <property type="entry name" value="IGFLR1"/>
</dbReference>
<organism evidence="2 3">
    <name type="scientific">Branchiostoma lanceolatum</name>
    <name type="common">Common lancelet</name>
    <name type="synonym">Amphioxus lanceolatum</name>
    <dbReference type="NCBI Taxonomy" id="7740"/>
    <lineage>
        <taxon>Eukaryota</taxon>
        <taxon>Metazoa</taxon>
        <taxon>Chordata</taxon>
        <taxon>Cephalochordata</taxon>
        <taxon>Leptocardii</taxon>
        <taxon>Amphioxiformes</taxon>
        <taxon>Branchiostomatidae</taxon>
        <taxon>Branchiostoma</taxon>
    </lineage>
</organism>
<feature type="compositionally biased region" description="Acidic residues" evidence="1">
    <location>
        <begin position="1"/>
        <end position="15"/>
    </location>
</feature>
<dbReference type="EMBL" id="OV696692">
    <property type="protein sequence ID" value="CAH1269740.1"/>
    <property type="molecule type" value="Genomic_DNA"/>
</dbReference>
<sequence>MADSELTSEAEDMSDSEYMTCDEGNRDSMDQQGRTQAPTTAQDQARPESPSLAQDLATAQCTAASAVSDQGAPTGDGIEDTTPLENILDNEDLLSKIAVMLDQDSNSRKNWKAIATKYGIGYNERKNIEYVNCQNGRCTEVVLGKVVSSNPDITVRDFLVKLEEIGRNDVIDVVKKFYHE</sequence>